<dbReference type="InterPro" id="IPR027417">
    <property type="entry name" value="P-loop_NTPase"/>
</dbReference>
<evidence type="ECO:0000259" key="10">
    <source>
        <dbReference type="PROSITE" id="PS50067"/>
    </source>
</evidence>
<dbReference type="FunFam" id="3.40.850.10:FF:000012">
    <property type="entry name" value="Kinesin-like protein"/>
    <property type="match status" value="1"/>
</dbReference>
<feature type="compositionally biased region" description="Polar residues" evidence="9">
    <location>
        <begin position="59"/>
        <end position="72"/>
    </location>
</feature>
<evidence type="ECO:0000313" key="11">
    <source>
        <dbReference type="EMBL" id="CAD9145365.1"/>
    </source>
</evidence>
<reference evidence="11" key="1">
    <citation type="submission" date="2021-01" db="EMBL/GenBank/DDBJ databases">
        <authorList>
            <person name="Corre E."/>
            <person name="Pelletier E."/>
            <person name="Niang G."/>
            <person name="Scheremetjew M."/>
            <person name="Finn R."/>
            <person name="Kale V."/>
            <person name="Holt S."/>
            <person name="Cochrane G."/>
            <person name="Meng A."/>
            <person name="Brown T."/>
            <person name="Cohen L."/>
        </authorList>
    </citation>
    <scope>NUCLEOTIDE SEQUENCE</scope>
    <source>
        <strain evidence="11">CCAP 1951/1</strain>
    </source>
</reference>
<dbReference type="CDD" id="cd01367">
    <property type="entry name" value="KISc_KIF2_like"/>
    <property type="match status" value="1"/>
</dbReference>
<evidence type="ECO:0000256" key="9">
    <source>
        <dbReference type="SAM" id="MobiDB-lite"/>
    </source>
</evidence>
<feature type="binding site" evidence="6">
    <location>
        <begin position="282"/>
        <end position="289"/>
    </location>
    <ligand>
        <name>ATP</name>
        <dbReference type="ChEBI" id="CHEBI:30616"/>
    </ligand>
</feature>
<protein>
    <recommendedName>
        <fullName evidence="7">Kinesin-like protein</fullName>
    </recommendedName>
</protein>
<evidence type="ECO:0000256" key="5">
    <source>
        <dbReference type="ARBA" id="ARBA00061030"/>
    </source>
</evidence>
<feature type="compositionally biased region" description="Basic residues" evidence="9">
    <location>
        <begin position="553"/>
        <end position="565"/>
    </location>
</feature>
<dbReference type="SMART" id="SM00129">
    <property type="entry name" value="KISc"/>
    <property type="match status" value="1"/>
</dbReference>
<keyword evidence="4 6" id="KW-0505">Motor protein</keyword>
<keyword evidence="3 6" id="KW-0067">ATP-binding</keyword>
<feature type="domain" description="Kinesin motor" evidence="10">
    <location>
        <begin position="196"/>
        <end position="511"/>
    </location>
</feature>
<feature type="compositionally biased region" description="Basic and acidic residues" evidence="9">
    <location>
        <begin position="90"/>
        <end position="103"/>
    </location>
</feature>
<evidence type="ECO:0000256" key="7">
    <source>
        <dbReference type="RuleBase" id="RU000394"/>
    </source>
</evidence>
<dbReference type="GO" id="GO:0008017">
    <property type="term" value="F:microtubule binding"/>
    <property type="evidence" value="ECO:0007669"/>
    <property type="project" value="InterPro"/>
</dbReference>
<dbReference type="PROSITE" id="PS00411">
    <property type="entry name" value="KINESIN_MOTOR_1"/>
    <property type="match status" value="1"/>
</dbReference>
<keyword evidence="1 7" id="KW-0493">Microtubule</keyword>
<dbReference type="InterPro" id="IPR001752">
    <property type="entry name" value="Kinesin_motor_dom"/>
</dbReference>
<dbReference type="GO" id="GO:0007019">
    <property type="term" value="P:microtubule depolymerization"/>
    <property type="evidence" value="ECO:0007669"/>
    <property type="project" value="TreeGrafter"/>
</dbReference>
<evidence type="ECO:0000256" key="3">
    <source>
        <dbReference type="ARBA" id="ARBA00022840"/>
    </source>
</evidence>
<keyword evidence="8" id="KW-0175">Coiled coil</keyword>
<name>A0A7S1QQ81_NEODS</name>
<dbReference type="Gene3D" id="3.40.850.10">
    <property type="entry name" value="Kinesin motor domain"/>
    <property type="match status" value="1"/>
</dbReference>
<proteinExistence type="inferred from homology"/>
<dbReference type="GO" id="GO:0007018">
    <property type="term" value="P:microtubule-based movement"/>
    <property type="evidence" value="ECO:0007669"/>
    <property type="project" value="InterPro"/>
</dbReference>
<feature type="compositionally biased region" description="Basic and acidic residues" evidence="9">
    <location>
        <begin position="655"/>
        <end position="665"/>
    </location>
</feature>
<feature type="region of interest" description="Disordered" evidence="9">
    <location>
        <begin position="1"/>
        <end position="172"/>
    </location>
</feature>
<dbReference type="GO" id="GO:0005524">
    <property type="term" value="F:ATP binding"/>
    <property type="evidence" value="ECO:0007669"/>
    <property type="project" value="UniProtKB-UniRule"/>
</dbReference>
<feature type="region of interest" description="Disordered" evidence="9">
    <location>
        <begin position="640"/>
        <end position="722"/>
    </location>
</feature>
<dbReference type="EMBL" id="HBGF01044683">
    <property type="protein sequence ID" value="CAD9145365.1"/>
    <property type="molecule type" value="Transcribed_RNA"/>
</dbReference>
<feature type="compositionally biased region" description="Basic and acidic residues" evidence="9">
    <location>
        <begin position="532"/>
        <end position="547"/>
    </location>
</feature>
<dbReference type="AlphaFoldDB" id="A0A7S1QQ81"/>
<feature type="coiled-coil region" evidence="8">
    <location>
        <begin position="581"/>
        <end position="623"/>
    </location>
</feature>
<dbReference type="GO" id="GO:0003777">
    <property type="term" value="F:microtubule motor activity"/>
    <property type="evidence" value="ECO:0007669"/>
    <property type="project" value="InterPro"/>
</dbReference>
<evidence type="ECO:0000256" key="4">
    <source>
        <dbReference type="ARBA" id="ARBA00023175"/>
    </source>
</evidence>
<comment type="similarity">
    <text evidence="5">Belongs to the TRAFAC class myosin-kinesin ATPase superfamily. Kinesin family. KIN-13 subfamily.</text>
</comment>
<evidence type="ECO:0000256" key="8">
    <source>
        <dbReference type="SAM" id="Coils"/>
    </source>
</evidence>
<evidence type="ECO:0000256" key="2">
    <source>
        <dbReference type="ARBA" id="ARBA00022741"/>
    </source>
</evidence>
<organism evidence="11">
    <name type="scientific">Neobodo designis</name>
    <name type="common">Flagellated protozoan</name>
    <name type="synonym">Bodo designis</name>
    <dbReference type="NCBI Taxonomy" id="312471"/>
    <lineage>
        <taxon>Eukaryota</taxon>
        <taxon>Discoba</taxon>
        <taxon>Euglenozoa</taxon>
        <taxon>Kinetoplastea</taxon>
        <taxon>Metakinetoplastina</taxon>
        <taxon>Neobodonida</taxon>
        <taxon>Neobodo</taxon>
    </lineage>
</organism>
<dbReference type="SUPFAM" id="SSF52540">
    <property type="entry name" value="P-loop containing nucleoside triphosphate hydrolases"/>
    <property type="match status" value="1"/>
</dbReference>
<feature type="compositionally biased region" description="Polar residues" evidence="9">
    <location>
        <begin position="675"/>
        <end position="697"/>
    </location>
</feature>
<dbReference type="PANTHER" id="PTHR47971">
    <property type="entry name" value="KINESIN-RELATED PROTEIN 6"/>
    <property type="match status" value="1"/>
</dbReference>
<feature type="region of interest" description="Disordered" evidence="9">
    <location>
        <begin position="515"/>
        <end position="574"/>
    </location>
</feature>
<evidence type="ECO:0000256" key="6">
    <source>
        <dbReference type="PROSITE-ProRule" id="PRU00283"/>
    </source>
</evidence>
<dbReference type="PROSITE" id="PS50067">
    <property type="entry name" value="KINESIN_MOTOR_2"/>
    <property type="match status" value="1"/>
</dbReference>
<dbReference type="InterPro" id="IPR019821">
    <property type="entry name" value="Kinesin_motor_CS"/>
</dbReference>
<feature type="compositionally biased region" description="Basic and acidic residues" evidence="9">
    <location>
        <begin position="8"/>
        <end position="20"/>
    </location>
</feature>
<keyword evidence="2 6" id="KW-0547">Nucleotide-binding</keyword>
<evidence type="ECO:0000256" key="1">
    <source>
        <dbReference type="ARBA" id="ARBA00022701"/>
    </source>
</evidence>
<dbReference type="InterPro" id="IPR027640">
    <property type="entry name" value="Kinesin-like_fam"/>
</dbReference>
<feature type="compositionally biased region" description="Basic and acidic residues" evidence="9">
    <location>
        <begin position="49"/>
        <end position="58"/>
    </location>
</feature>
<sequence length="722" mass="80742">MDLSSWAERNKAHRDAERLEVQSTRRKPNGLAGKAPGLELEPLAKPLNRGRDTGRQDQRAFSMSPSARQADITTKRAQYEQANQEYLALMKREQQKKSAKWDDTTSAAKRSARLPSLPVLKSATTEEERPSARTPPPGAAPVSSTRTTSPARDPLAKSSHLPVGSHFGDANDADNELGYLSGDDEAKEAKKRNANRIRVIVRKRPLNEREGGEDVVECQGKGIHLCATKLRVDLTEYQESHQYEFDDACTDKDSNRDVYEKCGRELITTVFEGGSASCFAYGQTGSGKTHTMIGNETEPGIYVLAAEDIFARAQPQHRIFVSLYEIYCNSLFDLLNQRQSLQPREDANRRINICGLTWHEIRNVKDLLRVIDRGAMQRRTGSTSANEFSSRSHAVMTISLRDEEQPKFVGSLNVVDLAGSERAADTAANDKQTRLEGAEINKSLLALKECIRGLDEGKRHIQFRGSKLTEVLRDSFVGNSRTVMIATVGPSSLNAEHSLNTLRYAFRVKGLSFDCPKPSKERNAPRPTQRSKSTDAEAATRKAEKDAAQAQVAKKKRSHKKRTPRRATSEAAPEEIEKIVQERLKAAVGEVKEQLLEQERKHLEEQRRQADEQKKQAEMIAQLHDQLKMLNAQLRHERPARLPPLDGDAAAAADPHQRPRSDKGSRRSRRRHSHQAQQSPNKSDTIHHSGSFSNGARSESEKQLRDPPPPVEEVVTLDELTL</sequence>
<dbReference type="PRINTS" id="PR00380">
    <property type="entry name" value="KINESINHEAVY"/>
</dbReference>
<gene>
    <name evidence="11" type="ORF">NDES1114_LOCUS29923</name>
</gene>
<dbReference type="GO" id="GO:0005874">
    <property type="term" value="C:microtubule"/>
    <property type="evidence" value="ECO:0007669"/>
    <property type="project" value="UniProtKB-KW"/>
</dbReference>
<dbReference type="InterPro" id="IPR036961">
    <property type="entry name" value="Kinesin_motor_dom_sf"/>
</dbReference>
<accession>A0A7S1QQ81</accession>
<dbReference type="PANTHER" id="PTHR47971:SF16">
    <property type="entry name" value="KINESIN-LIKE PROTEIN"/>
    <property type="match status" value="1"/>
</dbReference>
<dbReference type="Pfam" id="PF00225">
    <property type="entry name" value="Kinesin"/>
    <property type="match status" value="1"/>
</dbReference>
<feature type="compositionally biased region" description="Low complexity" evidence="9">
    <location>
        <begin position="643"/>
        <end position="654"/>
    </location>
</feature>